<dbReference type="InterPro" id="IPR007014">
    <property type="entry name" value="FUN14"/>
</dbReference>
<keyword evidence="5 6" id="KW-0472">Membrane</keyword>
<evidence type="ECO:0000256" key="1">
    <source>
        <dbReference type="ARBA" id="ARBA00004370"/>
    </source>
</evidence>
<dbReference type="PANTHER" id="PTHR21346">
    <property type="entry name" value="FUN14 DOMAIN CONTAINING"/>
    <property type="match status" value="1"/>
</dbReference>
<keyword evidence="4 6" id="KW-1133">Transmembrane helix</keyword>
<comment type="caution">
    <text evidence="7">The sequence shown here is derived from an EMBL/GenBank/DDBJ whole genome shotgun (WGS) entry which is preliminary data.</text>
</comment>
<evidence type="ECO:0000256" key="4">
    <source>
        <dbReference type="ARBA" id="ARBA00022989"/>
    </source>
</evidence>
<dbReference type="AlphaFoldDB" id="A0A152A3Z7"/>
<organism evidence="7 8">
    <name type="scientific">Tieghemostelium lacteum</name>
    <name type="common">Slime mold</name>
    <name type="synonym">Dictyostelium lacteum</name>
    <dbReference type="NCBI Taxonomy" id="361077"/>
    <lineage>
        <taxon>Eukaryota</taxon>
        <taxon>Amoebozoa</taxon>
        <taxon>Evosea</taxon>
        <taxon>Eumycetozoa</taxon>
        <taxon>Dictyostelia</taxon>
        <taxon>Dictyosteliales</taxon>
        <taxon>Raperosteliaceae</taxon>
        <taxon>Tieghemostelium</taxon>
    </lineage>
</organism>
<feature type="transmembrane region" description="Helical" evidence="6">
    <location>
        <begin position="135"/>
        <end position="156"/>
    </location>
</feature>
<dbReference type="PANTHER" id="PTHR21346:SF10">
    <property type="entry name" value="TRANSMEMBRANE PROTEIN"/>
    <property type="match status" value="1"/>
</dbReference>
<evidence type="ECO:0000256" key="5">
    <source>
        <dbReference type="ARBA" id="ARBA00023136"/>
    </source>
</evidence>
<keyword evidence="3 6" id="KW-0812">Transmembrane</keyword>
<feature type="transmembrane region" description="Helical" evidence="6">
    <location>
        <begin position="110"/>
        <end position="129"/>
    </location>
</feature>
<dbReference type="Pfam" id="PF04930">
    <property type="entry name" value="FUN14"/>
    <property type="match status" value="1"/>
</dbReference>
<comment type="similarity">
    <text evidence="2">Belongs to the FUN14 family.</text>
</comment>
<sequence length="208" mass="24395">MFISQFRSIFTRNSSNLNFIKIINDYKFSKSNFRFLGFNHGNSKNYEYQQKKSRKSIFGLHTARPLMISILPIFTVIKCEDRYEGENYVSISKEEYDEIHRLRKVSRYQGWAITTSFSGILGYACGYATREIGNIILLVVGTIFMAIQVMSYYGYLNIDWDRVKHRTSSKFTKEKRQKFYQTFYGILTHNLPFKVGFGSGFLIGLRGY</sequence>
<gene>
    <name evidence="7" type="ORF">DLAC_03011</name>
</gene>
<evidence type="ECO:0000313" key="7">
    <source>
        <dbReference type="EMBL" id="KYR00946.1"/>
    </source>
</evidence>
<comment type="subcellular location">
    <subcellularLocation>
        <location evidence="1">Membrane</location>
    </subcellularLocation>
</comment>
<proteinExistence type="inferred from homology"/>
<dbReference type="GO" id="GO:0016020">
    <property type="term" value="C:membrane"/>
    <property type="evidence" value="ECO:0007669"/>
    <property type="project" value="UniProtKB-SubCell"/>
</dbReference>
<reference evidence="7 8" key="1">
    <citation type="submission" date="2015-12" db="EMBL/GenBank/DDBJ databases">
        <title>Dictyostelia acquired genes for synthesis and detection of signals that induce cell-type specialization by lateral gene transfer from prokaryotes.</title>
        <authorList>
            <person name="Gloeckner G."/>
            <person name="Schaap P."/>
        </authorList>
    </citation>
    <scope>NUCLEOTIDE SEQUENCE [LARGE SCALE GENOMIC DNA]</scope>
    <source>
        <strain evidence="7 8">TK</strain>
    </source>
</reference>
<dbReference type="STRING" id="361077.A0A152A3Z7"/>
<dbReference type="OrthoDB" id="163794at2759"/>
<evidence type="ECO:0000256" key="2">
    <source>
        <dbReference type="ARBA" id="ARBA00009160"/>
    </source>
</evidence>
<evidence type="ECO:0000313" key="8">
    <source>
        <dbReference type="Proteomes" id="UP000076078"/>
    </source>
</evidence>
<evidence type="ECO:0000256" key="3">
    <source>
        <dbReference type="ARBA" id="ARBA00022692"/>
    </source>
</evidence>
<protein>
    <submittedName>
        <fullName evidence="7">Cystine knot domain-containing protein</fullName>
    </submittedName>
</protein>
<dbReference type="EMBL" id="LODT01000013">
    <property type="protein sequence ID" value="KYR00946.1"/>
    <property type="molecule type" value="Genomic_DNA"/>
</dbReference>
<keyword evidence="8" id="KW-1185">Reference proteome</keyword>
<dbReference type="InParanoid" id="A0A152A3Z7"/>
<evidence type="ECO:0000256" key="6">
    <source>
        <dbReference type="SAM" id="Phobius"/>
    </source>
</evidence>
<name>A0A152A3Z7_TIELA</name>
<accession>A0A152A3Z7</accession>
<dbReference type="Proteomes" id="UP000076078">
    <property type="component" value="Unassembled WGS sequence"/>
</dbReference>